<feature type="compositionally biased region" description="Basic and acidic residues" evidence="1">
    <location>
        <begin position="617"/>
        <end position="627"/>
    </location>
</feature>
<keyword evidence="2" id="KW-0732">Signal</keyword>
<keyword evidence="4" id="KW-1185">Reference proteome</keyword>
<feature type="compositionally biased region" description="Basic and acidic residues" evidence="1">
    <location>
        <begin position="594"/>
        <end position="610"/>
    </location>
</feature>
<evidence type="ECO:0000313" key="4">
    <source>
        <dbReference type="Proteomes" id="UP000826195"/>
    </source>
</evidence>
<accession>A0AAV7IEE1</accession>
<feature type="compositionally biased region" description="Polar residues" evidence="1">
    <location>
        <begin position="580"/>
        <end position="593"/>
    </location>
</feature>
<dbReference type="EMBL" id="JAHXZJ010001492">
    <property type="protein sequence ID" value="KAH0551903.1"/>
    <property type="molecule type" value="Genomic_DNA"/>
</dbReference>
<feature type="region of interest" description="Disordered" evidence="1">
    <location>
        <begin position="498"/>
        <end position="731"/>
    </location>
</feature>
<dbReference type="Proteomes" id="UP000826195">
    <property type="component" value="Unassembled WGS sequence"/>
</dbReference>
<reference evidence="3 4" key="1">
    <citation type="journal article" date="2021" name="J. Hered.">
        <title>A chromosome-level genome assembly of the parasitoid wasp, Cotesia glomerata (Hymenoptera: Braconidae).</title>
        <authorList>
            <person name="Pinto B.J."/>
            <person name="Weis J.J."/>
            <person name="Gamble T."/>
            <person name="Ode P.J."/>
            <person name="Paul R."/>
            <person name="Zaspel J.M."/>
        </authorList>
    </citation>
    <scope>NUCLEOTIDE SEQUENCE [LARGE SCALE GENOMIC DNA]</scope>
    <source>
        <strain evidence="3">CgM1</strain>
    </source>
</reference>
<evidence type="ECO:0000256" key="1">
    <source>
        <dbReference type="SAM" id="MobiDB-lite"/>
    </source>
</evidence>
<feature type="chain" id="PRO_5043529584" evidence="2">
    <location>
        <begin position="23"/>
        <end position="731"/>
    </location>
</feature>
<dbReference type="AlphaFoldDB" id="A0AAV7IEE1"/>
<feature type="compositionally biased region" description="Basic and acidic residues" evidence="1">
    <location>
        <begin position="634"/>
        <end position="731"/>
    </location>
</feature>
<gene>
    <name evidence="3" type="ORF">KQX54_002794</name>
</gene>
<evidence type="ECO:0000256" key="2">
    <source>
        <dbReference type="SAM" id="SignalP"/>
    </source>
</evidence>
<protein>
    <submittedName>
        <fullName evidence="3">Uncharacterized protein</fullName>
    </submittedName>
</protein>
<organism evidence="3 4">
    <name type="scientific">Cotesia glomerata</name>
    <name type="common">Lepidopteran parasitic wasp</name>
    <name type="synonym">Apanteles glomeratus</name>
    <dbReference type="NCBI Taxonomy" id="32391"/>
    <lineage>
        <taxon>Eukaryota</taxon>
        <taxon>Metazoa</taxon>
        <taxon>Ecdysozoa</taxon>
        <taxon>Arthropoda</taxon>
        <taxon>Hexapoda</taxon>
        <taxon>Insecta</taxon>
        <taxon>Pterygota</taxon>
        <taxon>Neoptera</taxon>
        <taxon>Endopterygota</taxon>
        <taxon>Hymenoptera</taxon>
        <taxon>Apocrita</taxon>
        <taxon>Ichneumonoidea</taxon>
        <taxon>Braconidae</taxon>
        <taxon>Microgastrinae</taxon>
        <taxon>Cotesia</taxon>
    </lineage>
</organism>
<evidence type="ECO:0000313" key="3">
    <source>
        <dbReference type="EMBL" id="KAH0551903.1"/>
    </source>
</evidence>
<feature type="compositionally biased region" description="Basic and acidic residues" evidence="1">
    <location>
        <begin position="560"/>
        <end position="578"/>
    </location>
</feature>
<feature type="compositionally biased region" description="Basic and acidic residues" evidence="1">
    <location>
        <begin position="507"/>
        <end position="552"/>
    </location>
</feature>
<sequence length="731" mass="80004">MNFQGLFVLIILQLYRDTVVSAFDRDTIEAYLRQRETVGKAEKEVDPGIQILLQNFRTKIITDVKEELQTVSKDAKSYQKRSLIATSEYLTKVVADEIKPIKELLISLNGMKNIFHEELTAKVRSSIKDELSAFQRMEMESLVLRVKNEIIESFQAEFVDVKTSLQLEGASVRDLVVNQTKVQSEGSLINQQADARIRQLEKKCEIKRLIETAVQVAGDNSQAVDQKLKNLDEGIQNLTLAHHSLPQAMSRSFKNDDGNELVERLEKKIEELKPNASCELTPVLALIKSTVETIKNDRDARSEILITKLVDKIEHLLTAKLKSRTTSCELSRHTKSTLAAIKAATDTLLKTAATSYEENKLEEKFKALLTKFNGNTTVGFDEVNSKLNAITETASSWRQIESILATEMDKFLGKQLTSIKTAIGDVLPNVPKNEKPELGGEDGVKSAEMIKLEDIEILVKEAKEKVKIELGEVESRILKAFNETIFDRLVVDGKGCIEPRVLTGGDDTGRLGGDTEHTGGDDTEHSGGDDTEHTGGDGKEHTGGDDMEHTGDTENSVGDDMEHSGGDDTEHTGGDITEHSGGNVTEHSGGNITEHSEGDDTEHSGEHDTESTEGDDAEHSGGDDTEHSGGNVTEHSEGNVTEHSEGDDTEHSGEHDTEHTEGDDAEHSGGDDTEHSGGDDTEHTEGDDAEHSGENDTEHTEGGDAEHSGGDDTEHTGGDDTEHSGEDSEEH</sequence>
<proteinExistence type="predicted"/>
<comment type="caution">
    <text evidence="3">The sequence shown here is derived from an EMBL/GenBank/DDBJ whole genome shotgun (WGS) entry which is preliminary data.</text>
</comment>
<feature type="signal peptide" evidence="2">
    <location>
        <begin position="1"/>
        <end position="22"/>
    </location>
</feature>
<name>A0AAV7IEE1_COTGL</name>